<sequence length="74" mass="8928">MLFNNTRKKSHLHYGTAKKARETIRYLKGRPRGEQVQGAQAMYSRAKFHARQTKDMREAMKIYRKFLRTLKRRS</sequence>
<name>A0A6C0KWB3_9ZZZZ</name>
<protein>
    <submittedName>
        <fullName evidence="1">Uncharacterized protein</fullName>
    </submittedName>
</protein>
<evidence type="ECO:0000313" key="1">
    <source>
        <dbReference type="EMBL" id="QHU20618.1"/>
    </source>
</evidence>
<accession>A0A6C0KWB3</accession>
<organism evidence="1">
    <name type="scientific">viral metagenome</name>
    <dbReference type="NCBI Taxonomy" id="1070528"/>
    <lineage>
        <taxon>unclassified sequences</taxon>
        <taxon>metagenomes</taxon>
        <taxon>organismal metagenomes</taxon>
    </lineage>
</organism>
<dbReference type="EMBL" id="MN740970">
    <property type="protein sequence ID" value="QHU20618.1"/>
    <property type="molecule type" value="Genomic_DNA"/>
</dbReference>
<proteinExistence type="predicted"/>
<dbReference type="AlphaFoldDB" id="A0A6C0KWB3"/>
<reference evidence="1" key="1">
    <citation type="journal article" date="2020" name="Nature">
        <title>Giant virus diversity and host interactions through global metagenomics.</title>
        <authorList>
            <person name="Schulz F."/>
            <person name="Roux S."/>
            <person name="Paez-Espino D."/>
            <person name="Jungbluth S."/>
            <person name="Walsh D.A."/>
            <person name="Denef V.J."/>
            <person name="McMahon K.D."/>
            <person name="Konstantinidis K.T."/>
            <person name="Eloe-Fadrosh E.A."/>
            <person name="Kyrpides N.C."/>
            <person name="Woyke T."/>
        </authorList>
    </citation>
    <scope>NUCLEOTIDE SEQUENCE</scope>
    <source>
        <strain evidence="1">GVMAG-S-3300013093-109</strain>
    </source>
</reference>